<evidence type="ECO:0000256" key="1">
    <source>
        <dbReference type="SAM" id="MobiDB-lite"/>
    </source>
</evidence>
<sequence>MGESFVKPRTSIKSKLNWFAMCLLRRRKSSAAPAESARVVPNPPKQTQTSRTSRRGPSSAPRSVGDFPAARQRERDIDLELDASDHHLDIADIKEAVDNAVQYRQPASYLDFEDSDSTKPETFGTGETGAKATTEGPEYQEAEDGVKSRCDGCDTETDLSWCQACDTTFCNDCWSQQAAHKPRRTKPSASARVHEKTDVTLQRTLLGLTRRTSSTRMERRGSKSFWFGTRIEQSSNEVFLNFTDRLSSLGPWSQGRVPSVVSFVGETGAGKSSLIYALLKVKGAATGEVETPVVGNWRDMDKSVSSNVHLFPDPSAQHPKKMRIYADCEGLGGSTQISVKLQFPVAEQATRQWIVGNLYPAILCKQSDAVVYVTRNFRTIEVVISRMIQWAHQVPNSHSSRPSAIIVVNGLEDAKESIEGRSLWADDLAETILAKLADCIKQDPFLAQLSAAWRDQGRKIATLRDLALCYFRDIKLVCIPDFTASPSLLLSQWKKLDQEIQRATDDSKGVSRFGMKEIQELCHSLTHGGLIAGQGER</sequence>
<evidence type="ECO:0000313" key="3">
    <source>
        <dbReference type="Proteomes" id="UP000326924"/>
    </source>
</evidence>
<proteinExistence type="predicted"/>
<dbReference type="Proteomes" id="UP000326924">
    <property type="component" value="Unassembled WGS sequence"/>
</dbReference>
<accession>A0A5J5EUR5</accession>
<dbReference type="InterPro" id="IPR027417">
    <property type="entry name" value="P-loop_NTPase"/>
</dbReference>
<dbReference type="AlphaFoldDB" id="A0A5J5EUR5"/>
<reference evidence="2 3" key="1">
    <citation type="submission" date="2019-09" db="EMBL/GenBank/DDBJ databases">
        <title>Draft genome of the ectomycorrhizal ascomycete Sphaerosporella brunnea.</title>
        <authorList>
            <consortium name="DOE Joint Genome Institute"/>
            <person name="Benucci G.M."/>
            <person name="Marozzi G."/>
            <person name="Antonielli L."/>
            <person name="Sanchez S."/>
            <person name="Marco P."/>
            <person name="Wang X."/>
            <person name="Falini L.B."/>
            <person name="Barry K."/>
            <person name="Haridas S."/>
            <person name="Lipzen A."/>
            <person name="Labutti K."/>
            <person name="Grigoriev I.V."/>
            <person name="Murat C."/>
            <person name="Martin F."/>
            <person name="Albertini E."/>
            <person name="Donnini D."/>
            <person name="Bonito G."/>
        </authorList>
    </citation>
    <scope>NUCLEOTIDE SEQUENCE [LARGE SCALE GENOMIC DNA]</scope>
    <source>
        <strain evidence="2 3">Sb_GMNB300</strain>
    </source>
</reference>
<organism evidence="2 3">
    <name type="scientific">Sphaerosporella brunnea</name>
    <dbReference type="NCBI Taxonomy" id="1250544"/>
    <lineage>
        <taxon>Eukaryota</taxon>
        <taxon>Fungi</taxon>
        <taxon>Dikarya</taxon>
        <taxon>Ascomycota</taxon>
        <taxon>Pezizomycotina</taxon>
        <taxon>Pezizomycetes</taxon>
        <taxon>Pezizales</taxon>
        <taxon>Pyronemataceae</taxon>
        <taxon>Sphaerosporella</taxon>
    </lineage>
</organism>
<dbReference type="EMBL" id="VXIS01000115">
    <property type="protein sequence ID" value="KAA8903650.1"/>
    <property type="molecule type" value="Genomic_DNA"/>
</dbReference>
<keyword evidence="3" id="KW-1185">Reference proteome</keyword>
<gene>
    <name evidence="2" type="ORF">FN846DRAFT_891060</name>
</gene>
<dbReference type="CDD" id="cd19757">
    <property type="entry name" value="Bbox1"/>
    <property type="match status" value="1"/>
</dbReference>
<feature type="region of interest" description="Disordered" evidence="1">
    <location>
        <begin position="30"/>
        <end position="70"/>
    </location>
</feature>
<evidence type="ECO:0000313" key="2">
    <source>
        <dbReference type="EMBL" id="KAA8903650.1"/>
    </source>
</evidence>
<protein>
    <submittedName>
        <fullName evidence="2">Uncharacterized protein</fullName>
    </submittedName>
</protein>
<dbReference type="InParanoid" id="A0A5J5EUR5"/>
<dbReference type="SUPFAM" id="SSF52540">
    <property type="entry name" value="P-loop containing nucleoside triphosphate hydrolases"/>
    <property type="match status" value="1"/>
</dbReference>
<dbReference type="CDD" id="cd00882">
    <property type="entry name" value="Ras_like_GTPase"/>
    <property type="match status" value="1"/>
</dbReference>
<feature type="compositionally biased region" description="Low complexity" evidence="1">
    <location>
        <begin position="121"/>
        <end position="137"/>
    </location>
</feature>
<dbReference type="Gene3D" id="3.40.50.300">
    <property type="entry name" value="P-loop containing nucleotide triphosphate hydrolases"/>
    <property type="match status" value="1"/>
</dbReference>
<feature type="region of interest" description="Disordered" evidence="1">
    <location>
        <begin position="108"/>
        <end position="140"/>
    </location>
</feature>
<comment type="caution">
    <text evidence="2">The sequence shown here is derived from an EMBL/GenBank/DDBJ whole genome shotgun (WGS) entry which is preliminary data.</text>
</comment>
<name>A0A5J5EUR5_9PEZI</name>
<dbReference type="OrthoDB" id="194358at2759"/>